<keyword evidence="3" id="KW-0964">Secreted</keyword>
<evidence type="ECO:0000256" key="4">
    <source>
        <dbReference type="ARBA" id="ARBA00023157"/>
    </source>
</evidence>
<keyword evidence="5" id="KW-0325">Glycoprotein</keyword>
<evidence type="ECO:0000256" key="3">
    <source>
        <dbReference type="ARBA" id="ARBA00022525"/>
    </source>
</evidence>
<dbReference type="InterPro" id="IPR008983">
    <property type="entry name" value="Tumour_necrosis_fac-like_dom"/>
</dbReference>
<sequence>MHRILQRRRVRQLRVVWASLALVALSLAACSALFTAWTWRQTRDLSQSFKILQDRLEQVNTQRKAIVQLILEKRELLVGQRVKRDARPQPHGRKRYLPKHIKRCSEEKKERPGSQQDSVFTKVSSQQGWEERTLNMSKAVTYNREQGTFTVEKAGVYFLFCQSCKPSSASPVLIASVSIVQLPSLGCKSSTKRAQRFNIASYRGVCQGRSQKREPGSVLFNEQQSQYVKLDLVTRGARPQKLQCVEGYGTTPSAGPHPFHFLKPCQVSGLLRLEKGTQLQAVTGSAFRLHTVGNPSASPHIFSIFKIN</sequence>
<evidence type="ECO:0000256" key="5">
    <source>
        <dbReference type="ARBA" id="ARBA00023180"/>
    </source>
</evidence>
<dbReference type="AlphaFoldDB" id="Q4S449"/>
<keyword evidence="2" id="KW-0202">Cytokine</keyword>
<dbReference type="EMBL" id="CAAE01014744">
    <property type="protein sequence ID" value="CAG04583.1"/>
    <property type="molecule type" value="Genomic_DNA"/>
</dbReference>
<dbReference type="GO" id="GO:0005125">
    <property type="term" value="F:cytokine activity"/>
    <property type="evidence" value="ECO:0007669"/>
    <property type="project" value="UniProtKB-KW"/>
</dbReference>
<name>Q4S449_TETNG</name>
<dbReference type="GO" id="GO:0005615">
    <property type="term" value="C:extracellular space"/>
    <property type="evidence" value="ECO:0007669"/>
    <property type="project" value="UniProtKB-KW"/>
</dbReference>
<reference evidence="7" key="1">
    <citation type="journal article" date="2004" name="Nature">
        <title>Genome duplication in the teleost fish Tetraodon nigroviridis reveals the early vertebrate proto-karyotype.</title>
        <authorList>
            <person name="Jaillon O."/>
            <person name="Aury J.-M."/>
            <person name="Brunet F."/>
            <person name="Petit J.-L."/>
            <person name="Stange-Thomann N."/>
            <person name="Mauceli E."/>
            <person name="Bouneau L."/>
            <person name="Fischer C."/>
            <person name="Ozouf-Costaz C."/>
            <person name="Bernot A."/>
            <person name="Nicaud S."/>
            <person name="Jaffe D."/>
            <person name="Fisher S."/>
            <person name="Lutfalla G."/>
            <person name="Dossat C."/>
            <person name="Segurens B."/>
            <person name="Dasilva C."/>
            <person name="Salanoubat M."/>
            <person name="Levy M."/>
            <person name="Boudet N."/>
            <person name="Castellano S."/>
            <person name="Anthouard V."/>
            <person name="Jubin C."/>
            <person name="Castelli V."/>
            <person name="Katinka M."/>
            <person name="Vacherie B."/>
            <person name="Biemont C."/>
            <person name="Skalli Z."/>
            <person name="Cattolico L."/>
            <person name="Poulain J."/>
            <person name="De Berardinis V."/>
            <person name="Cruaud C."/>
            <person name="Duprat S."/>
            <person name="Brottier P."/>
            <person name="Coutanceau J.-P."/>
            <person name="Gouzy J."/>
            <person name="Parra G."/>
            <person name="Lardier G."/>
            <person name="Chapple C."/>
            <person name="McKernan K.J."/>
            <person name="McEwan P."/>
            <person name="Bosak S."/>
            <person name="Kellis M."/>
            <person name="Volff J.-N."/>
            <person name="Guigo R."/>
            <person name="Zody M.C."/>
            <person name="Mesirov J."/>
            <person name="Lindblad-Toh K."/>
            <person name="Birren B."/>
            <person name="Nusbaum C."/>
            <person name="Kahn D."/>
            <person name="Robinson-Rechavi M."/>
            <person name="Laudet V."/>
            <person name="Schachter V."/>
            <person name="Quetier F."/>
            <person name="Saurin W."/>
            <person name="Scarpelli C."/>
            <person name="Wincker P."/>
            <person name="Lander E.S."/>
            <person name="Weissenbach J."/>
            <person name="Roest Crollius H."/>
        </authorList>
    </citation>
    <scope>NUCLEOTIDE SEQUENCE [LARGE SCALE GENOMIC DNA]</scope>
</reference>
<evidence type="ECO:0000313" key="7">
    <source>
        <dbReference type="EMBL" id="CAG04583.1"/>
    </source>
</evidence>
<protein>
    <submittedName>
        <fullName evidence="7">(spotted green pufferfish) hypothetical protein</fullName>
    </submittedName>
</protein>
<dbReference type="PROSITE" id="PS51257">
    <property type="entry name" value="PROKAR_LIPOPROTEIN"/>
    <property type="match status" value="1"/>
</dbReference>
<dbReference type="InterPro" id="IPR051748">
    <property type="entry name" value="TNF_Ligand_Superfamily"/>
</dbReference>
<evidence type="ECO:0000256" key="2">
    <source>
        <dbReference type="ARBA" id="ARBA00022514"/>
    </source>
</evidence>
<reference evidence="7" key="2">
    <citation type="submission" date="2004-02" db="EMBL/GenBank/DDBJ databases">
        <authorList>
            <consortium name="Genoscope"/>
            <consortium name="Whitehead Institute Centre for Genome Research"/>
        </authorList>
    </citation>
    <scope>NUCLEOTIDE SEQUENCE</scope>
</reference>
<feature type="compositionally biased region" description="Polar residues" evidence="6">
    <location>
        <begin position="113"/>
        <end position="124"/>
    </location>
</feature>
<evidence type="ECO:0000256" key="6">
    <source>
        <dbReference type="SAM" id="MobiDB-lite"/>
    </source>
</evidence>
<evidence type="ECO:0000256" key="1">
    <source>
        <dbReference type="ARBA" id="ARBA00004613"/>
    </source>
</evidence>
<dbReference type="KEGG" id="tng:GSTEN00024352G001"/>
<dbReference type="OrthoDB" id="6159739at2759"/>
<gene>
    <name evidence="7" type="ORF">GSTENG00024352001</name>
</gene>
<organism evidence="7">
    <name type="scientific">Tetraodon nigroviridis</name>
    <name type="common">Spotted green pufferfish</name>
    <name type="synonym">Chelonodon nigroviridis</name>
    <dbReference type="NCBI Taxonomy" id="99883"/>
    <lineage>
        <taxon>Eukaryota</taxon>
        <taxon>Metazoa</taxon>
        <taxon>Chordata</taxon>
        <taxon>Craniata</taxon>
        <taxon>Vertebrata</taxon>
        <taxon>Euteleostomi</taxon>
        <taxon>Actinopterygii</taxon>
        <taxon>Neopterygii</taxon>
        <taxon>Teleostei</taxon>
        <taxon>Neoteleostei</taxon>
        <taxon>Acanthomorphata</taxon>
        <taxon>Eupercaria</taxon>
        <taxon>Tetraodontiformes</taxon>
        <taxon>Tetradontoidea</taxon>
        <taxon>Tetraodontidae</taxon>
        <taxon>Tetraodon</taxon>
    </lineage>
</organism>
<proteinExistence type="predicted"/>
<comment type="subcellular location">
    <subcellularLocation>
        <location evidence="1">Secreted</location>
    </subcellularLocation>
</comment>
<dbReference type="Gene3D" id="2.60.120.40">
    <property type="match status" value="2"/>
</dbReference>
<comment type="caution">
    <text evidence="7">The sequence shown here is derived from an EMBL/GenBank/DDBJ whole genome shotgun (WGS) entry which is preliminary data.</text>
</comment>
<dbReference type="PANTHER" id="PTHR15151">
    <property type="entry name" value="PROTEIN EIGER"/>
    <property type="match status" value="1"/>
</dbReference>
<dbReference type="PANTHER" id="PTHR15151:SF20">
    <property type="entry name" value="TUMOR NECROSIS FACTOR LIGAND SUPERFAMILY MEMBER 12"/>
    <property type="match status" value="1"/>
</dbReference>
<dbReference type="SUPFAM" id="SSF49842">
    <property type="entry name" value="TNF-like"/>
    <property type="match status" value="1"/>
</dbReference>
<feature type="region of interest" description="Disordered" evidence="6">
    <location>
        <begin position="105"/>
        <end position="124"/>
    </location>
</feature>
<accession>Q4S449</accession>
<keyword evidence="4" id="KW-1015">Disulfide bond</keyword>